<evidence type="ECO:0000313" key="2">
    <source>
        <dbReference type="EMBL" id="QRC94047.1"/>
    </source>
</evidence>
<evidence type="ECO:0008006" key="4">
    <source>
        <dbReference type="Google" id="ProtNLM"/>
    </source>
</evidence>
<sequence length="268" mass="28152">MRASTILAAFALAPSVLSMPSHLYRRCDNETGTENGTAEPPVPALPVCNLAGLKQPDSVLQPPTADMKLMMVALGEGTQNYTCGANLTAPPSAIGAVATLFDASCDLVNSPPISTQQLGSIEEDAKSIGAHFFVDNTTPDFDILGLGNTRAKKTEECAAPNPTGDVKWLRLTAQADGSTSAVKEIYRLNTVGGLAPKSCEGKAVGDIVTVEYQAQYWIYASPQNQTMNKPKSPSAPQQQQVSASARLVPAGSIVLSALVSLCVYIHGF</sequence>
<organism evidence="2 3">
    <name type="scientific">Phaeosphaeria nodorum (strain SN15 / ATCC MYA-4574 / FGSC 10173)</name>
    <name type="common">Glume blotch fungus</name>
    <name type="synonym">Parastagonospora nodorum</name>
    <dbReference type="NCBI Taxonomy" id="321614"/>
    <lineage>
        <taxon>Eukaryota</taxon>
        <taxon>Fungi</taxon>
        <taxon>Dikarya</taxon>
        <taxon>Ascomycota</taxon>
        <taxon>Pezizomycotina</taxon>
        <taxon>Dothideomycetes</taxon>
        <taxon>Pleosporomycetidae</taxon>
        <taxon>Pleosporales</taxon>
        <taxon>Pleosporineae</taxon>
        <taxon>Phaeosphaeriaceae</taxon>
        <taxon>Parastagonospora</taxon>
    </lineage>
</organism>
<protein>
    <recommendedName>
        <fullName evidence="4">Malate dehydrogenase</fullName>
    </recommendedName>
</protein>
<proteinExistence type="predicted"/>
<evidence type="ECO:0000256" key="1">
    <source>
        <dbReference type="SAM" id="SignalP"/>
    </source>
</evidence>
<feature type="chain" id="PRO_5031444041" description="Malate dehydrogenase" evidence="1">
    <location>
        <begin position="19"/>
        <end position="268"/>
    </location>
</feature>
<dbReference type="OMA" id="PKLGQHY"/>
<feature type="signal peptide" evidence="1">
    <location>
        <begin position="1"/>
        <end position="18"/>
    </location>
</feature>
<dbReference type="Proteomes" id="UP000663193">
    <property type="component" value="Chromosome 4"/>
</dbReference>
<dbReference type="InterPro" id="IPR021851">
    <property type="entry name" value="DUF3455"/>
</dbReference>
<dbReference type="AlphaFoldDB" id="A0A7U2HZQ5"/>
<gene>
    <name evidence="2" type="ORF">JI435_073300</name>
</gene>
<evidence type="ECO:0000313" key="3">
    <source>
        <dbReference type="Proteomes" id="UP000663193"/>
    </source>
</evidence>
<dbReference type="PANTHER" id="PTHR35567">
    <property type="entry name" value="MALATE DEHYDROGENASE (AFU_ORTHOLOGUE AFUA_2G13800)"/>
    <property type="match status" value="1"/>
</dbReference>
<accession>A0A7U2HZQ5</accession>
<name>A0A7U2HZQ5_PHANO</name>
<keyword evidence="1" id="KW-0732">Signal</keyword>
<dbReference type="VEuPathDB" id="FungiDB:JI435_073300"/>
<keyword evidence="3" id="KW-1185">Reference proteome</keyword>
<dbReference type="Pfam" id="PF11937">
    <property type="entry name" value="DUF3455"/>
    <property type="match status" value="1"/>
</dbReference>
<dbReference type="PANTHER" id="PTHR35567:SF11">
    <property type="entry name" value="MALATE DEHYDROGENASE (AFU_ORTHOLOGUE AFUA_2G13800)"/>
    <property type="match status" value="1"/>
</dbReference>
<reference evidence="3" key="1">
    <citation type="journal article" date="2021" name="BMC Genomics">
        <title>Chromosome-level genome assembly and manually-curated proteome of model necrotroph Parastagonospora nodorum Sn15 reveals a genome-wide trove of candidate effector homologs, and redundancy of virulence-related functions within an accessory chromosome.</title>
        <authorList>
            <person name="Bertazzoni S."/>
            <person name="Jones D.A.B."/>
            <person name="Phan H.T."/>
            <person name="Tan K.-C."/>
            <person name="Hane J.K."/>
        </authorList>
    </citation>
    <scope>NUCLEOTIDE SEQUENCE [LARGE SCALE GENOMIC DNA]</scope>
    <source>
        <strain evidence="3">SN15 / ATCC MYA-4574 / FGSC 10173)</strain>
    </source>
</reference>
<dbReference type="EMBL" id="CP069026">
    <property type="protein sequence ID" value="QRC94047.1"/>
    <property type="molecule type" value="Genomic_DNA"/>
</dbReference>
<dbReference type="OrthoDB" id="1859733at2759"/>